<accession>A0A4Q7KP78</accession>
<comment type="caution">
    <text evidence="1">The sequence shown here is derived from an EMBL/GenBank/DDBJ whole genome shotgun (WGS) entry which is preliminary data.</text>
</comment>
<dbReference type="AlphaFoldDB" id="A0A4Q7KP78"/>
<gene>
    <name evidence="1" type="ORF">EV193_10536</name>
</gene>
<dbReference type="Proteomes" id="UP000294257">
    <property type="component" value="Unassembled WGS sequence"/>
</dbReference>
<evidence type="ECO:0000313" key="1">
    <source>
        <dbReference type="EMBL" id="RZS37481.1"/>
    </source>
</evidence>
<dbReference type="EMBL" id="SGWQ01000005">
    <property type="protein sequence ID" value="RZS37481.1"/>
    <property type="molecule type" value="Genomic_DNA"/>
</dbReference>
<dbReference type="RefSeq" id="WP_207222668.1">
    <property type="nucleotide sequence ID" value="NZ_SGWQ01000005.1"/>
</dbReference>
<keyword evidence="2" id="KW-1185">Reference proteome</keyword>
<reference evidence="1 2" key="1">
    <citation type="submission" date="2019-02" db="EMBL/GenBank/DDBJ databases">
        <title>Genomic Encyclopedia of Type Strains, Phase IV (KMG-IV): sequencing the most valuable type-strain genomes for metagenomic binning, comparative biology and taxonomic classification.</title>
        <authorList>
            <person name="Goeker M."/>
        </authorList>
    </citation>
    <scope>NUCLEOTIDE SEQUENCE [LARGE SCALE GENOMIC DNA]</scope>
    <source>
        <strain evidence="1 2">DSM 101727</strain>
    </source>
</reference>
<proteinExistence type="predicted"/>
<sequence>MGTTMTLRFLGKESTPTNSPTLYATDAESYVIQGWIVTDADVLARLTVSEHETLIEVPPGLLNYLAADGLEGQASNVVPPIVAVNDKGNYIMQGKRVTDAGVLGQMNIPDHETCIHVSRSAVAVLIGG</sequence>
<name>A0A4Q7KP78_9PSEU</name>
<organism evidence="1 2">
    <name type="scientific">Herbihabitans rhizosphaerae</name>
    <dbReference type="NCBI Taxonomy" id="1872711"/>
    <lineage>
        <taxon>Bacteria</taxon>
        <taxon>Bacillati</taxon>
        <taxon>Actinomycetota</taxon>
        <taxon>Actinomycetes</taxon>
        <taxon>Pseudonocardiales</taxon>
        <taxon>Pseudonocardiaceae</taxon>
        <taxon>Herbihabitans</taxon>
    </lineage>
</organism>
<protein>
    <submittedName>
        <fullName evidence="1">Uncharacterized protein</fullName>
    </submittedName>
</protein>
<evidence type="ECO:0000313" key="2">
    <source>
        <dbReference type="Proteomes" id="UP000294257"/>
    </source>
</evidence>